<dbReference type="RefSeq" id="WP_020742186.1">
    <property type="nucleotide sequence ID" value="NC_021658.1"/>
</dbReference>
<comment type="subcellular location">
    <subcellularLocation>
        <location evidence="1">Secreted</location>
    </subcellularLocation>
</comment>
<sequence>MLAVTACSDSPRIPASWLELPDAPCPEPDETAPPFPAELPRSATVEAGEIAASFGVTSTGEATYTIPLAVPPGRAGMEPELAVQYDSASGEGVLGVGFSVTGLSAVMRCPRNLAQDGENRAVRYDEGDALCLDGKRLVEVGGGGEVVEYRTVPDTFARVIASYEGGWDRARGPKRLRVFTRAGRILEYGGAPSGQVLAKGGVIRAWWVTRVSDWSGNTIDFNYQNETSASEGYTVEHAPRRIEYTGHPRAAATRAIEFVYAPRRPGAGRVLYSRGMALRSSLQLDRLRMLAWRRASTMASCARSSTRATASRPA</sequence>
<gene>
    <name evidence="4" type="ORF">SCE1572_51820</name>
</gene>
<dbReference type="eggNOG" id="COG3209">
    <property type="taxonomic scope" value="Bacteria"/>
</dbReference>
<evidence type="ECO:0000313" key="4">
    <source>
        <dbReference type="EMBL" id="AGP42258.1"/>
    </source>
</evidence>
<keyword evidence="2" id="KW-0964">Secreted</keyword>
<dbReference type="STRING" id="1254432.SCE1572_51820"/>
<evidence type="ECO:0000313" key="5">
    <source>
        <dbReference type="Proteomes" id="UP000014803"/>
    </source>
</evidence>
<name>S4YHA2_SORCE</name>
<accession>S4YHA2</accession>
<protein>
    <submittedName>
        <fullName evidence="4">Uncharacterized protein</fullName>
    </submittedName>
</protein>
<evidence type="ECO:0000256" key="2">
    <source>
        <dbReference type="ARBA" id="ARBA00022525"/>
    </source>
</evidence>
<dbReference type="EMBL" id="CP003969">
    <property type="protein sequence ID" value="AGP42258.1"/>
    <property type="molecule type" value="Genomic_DNA"/>
</dbReference>
<evidence type="ECO:0000256" key="3">
    <source>
        <dbReference type="ARBA" id="ARBA00023026"/>
    </source>
</evidence>
<organism evidence="4 5">
    <name type="scientific">Sorangium cellulosum So0157-2</name>
    <dbReference type="NCBI Taxonomy" id="1254432"/>
    <lineage>
        <taxon>Bacteria</taxon>
        <taxon>Pseudomonadati</taxon>
        <taxon>Myxococcota</taxon>
        <taxon>Polyangia</taxon>
        <taxon>Polyangiales</taxon>
        <taxon>Polyangiaceae</taxon>
        <taxon>Sorangium</taxon>
    </lineage>
</organism>
<reference evidence="4 5" key="1">
    <citation type="journal article" date="2013" name="Sci. Rep.">
        <title>Extraordinary expansion of a Sorangium cellulosum genome from an alkaline milieu.</title>
        <authorList>
            <person name="Han K."/>
            <person name="Li Z.F."/>
            <person name="Peng R."/>
            <person name="Zhu L.P."/>
            <person name="Zhou T."/>
            <person name="Wang L.G."/>
            <person name="Li S.G."/>
            <person name="Zhang X.B."/>
            <person name="Hu W."/>
            <person name="Wu Z.H."/>
            <person name="Qin N."/>
            <person name="Li Y.Z."/>
        </authorList>
    </citation>
    <scope>NUCLEOTIDE SEQUENCE [LARGE SCALE GENOMIC DNA]</scope>
    <source>
        <strain evidence="4 5">So0157-2</strain>
    </source>
</reference>
<dbReference type="PATRIC" id="fig|1254432.3.peg.11681"/>
<dbReference type="Proteomes" id="UP000014803">
    <property type="component" value="Chromosome"/>
</dbReference>
<dbReference type="AlphaFoldDB" id="S4YHA2"/>
<keyword evidence="3" id="KW-0843">Virulence</keyword>
<evidence type="ECO:0000256" key="1">
    <source>
        <dbReference type="ARBA" id="ARBA00004613"/>
    </source>
</evidence>
<dbReference type="KEGG" id="scu:SCE1572_51820"/>
<dbReference type="GO" id="GO:0005737">
    <property type="term" value="C:cytoplasm"/>
    <property type="evidence" value="ECO:0007669"/>
    <property type="project" value="InterPro"/>
</dbReference>
<proteinExistence type="predicted"/>
<dbReference type="HOGENOM" id="CLU_885380_0_0_7"/>
<dbReference type="Pfam" id="PF03534">
    <property type="entry name" value="SpvB"/>
    <property type="match status" value="1"/>
</dbReference>
<dbReference type="GO" id="GO:0005576">
    <property type="term" value="C:extracellular region"/>
    <property type="evidence" value="ECO:0007669"/>
    <property type="project" value="UniProtKB-SubCell"/>
</dbReference>
<dbReference type="InterPro" id="IPR003284">
    <property type="entry name" value="Sal_SpvB"/>
</dbReference>